<organism evidence="2 3">
    <name type="scientific">Eumeta variegata</name>
    <name type="common">Bagworm moth</name>
    <name type="synonym">Eumeta japonica</name>
    <dbReference type="NCBI Taxonomy" id="151549"/>
    <lineage>
        <taxon>Eukaryota</taxon>
        <taxon>Metazoa</taxon>
        <taxon>Ecdysozoa</taxon>
        <taxon>Arthropoda</taxon>
        <taxon>Hexapoda</taxon>
        <taxon>Insecta</taxon>
        <taxon>Pterygota</taxon>
        <taxon>Neoptera</taxon>
        <taxon>Endopterygota</taxon>
        <taxon>Lepidoptera</taxon>
        <taxon>Glossata</taxon>
        <taxon>Ditrysia</taxon>
        <taxon>Tineoidea</taxon>
        <taxon>Psychidae</taxon>
        <taxon>Oiketicinae</taxon>
        <taxon>Eumeta</taxon>
    </lineage>
</organism>
<name>A0A4C1VSJ2_EUMVA</name>
<keyword evidence="3" id="KW-1185">Reference proteome</keyword>
<feature type="compositionally biased region" description="Low complexity" evidence="1">
    <location>
        <begin position="72"/>
        <end position="83"/>
    </location>
</feature>
<reference evidence="2 3" key="1">
    <citation type="journal article" date="2019" name="Commun. Biol.">
        <title>The bagworm genome reveals a unique fibroin gene that provides high tensile strength.</title>
        <authorList>
            <person name="Kono N."/>
            <person name="Nakamura H."/>
            <person name="Ohtoshi R."/>
            <person name="Tomita M."/>
            <person name="Numata K."/>
            <person name="Arakawa K."/>
        </authorList>
    </citation>
    <scope>NUCLEOTIDE SEQUENCE [LARGE SCALE GENOMIC DNA]</scope>
</reference>
<gene>
    <name evidence="2" type="ORF">EVAR_31980_1</name>
</gene>
<evidence type="ECO:0000313" key="2">
    <source>
        <dbReference type="EMBL" id="GBP41663.1"/>
    </source>
</evidence>
<sequence>MISSPTGSTKMRALKGNSFRKFNEFSLLTVHKRSHRLLDLECDACTCTRRIYSTGYSSIFDAPSTDSRRTSSPDTNTGAARGGAVVAVRQPRRLIDRPPVTRCSLILPFGFSLRYFCFIYAAPLEDRSTPTAGRRIEELLVNGLFDDRHVRESPCRSTRFENDKIGFTRGVRELPAPAIVSTTHSASLNISHPTNRSEPEKRTFLVNGAPRAVAAGGRLRSFARPASPTALVPAACRANKSDD</sequence>
<dbReference type="Proteomes" id="UP000299102">
    <property type="component" value="Unassembled WGS sequence"/>
</dbReference>
<protein>
    <submittedName>
        <fullName evidence="2">Uncharacterized protein</fullName>
    </submittedName>
</protein>
<accession>A0A4C1VSJ2</accession>
<comment type="caution">
    <text evidence="2">The sequence shown here is derived from an EMBL/GenBank/DDBJ whole genome shotgun (WGS) entry which is preliminary data.</text>
</comment>
<proteinExistence type="predicted"/>
<dbReference type="AlphaFoldDB" id="A0A4C1VSJ2"/>
<feature type="region of interest" description="Disordered" evidence="1">
    <location>
        <begin position="63"/>
        <end position="83"/>
    </location>
</feature>
<dbReference type="EMBL" id="BGZK01000403">
    <property type="protein sequence ID" value="GBP41663.1"/>
    <property type="molecule type" value="Genomic_DNA"/>
</dbReference>
<evidence type="ECO:0000313" key="3">
    <source>
        <dbReference type="Proteomes" id="UP000299102"/>
    </source>
</evidence>
<evidence type="ECO:0000256" key="1">
    <source>
        <dbReference type="SAM" id="MobiDB-lite"/>
    </source>
</evidence>